<feature type="coiled-coil region" evidence="8">
    <location>
        <begin position="411"/>
        <end position="445"/>
    </location>
</feature>
<dbReference type="GO" id="GO:0005164">
    <property type="term" value="F:tumor necrosis factor receptor binding"/>
    <property type="evidence" value="ECO:0007669"/>
    <property type="project" value="InterPro"/>
</dbReference>
<protein>
    <submittedName>
        <fullName evidence="13">ZF(TRAF/RING)-3 zinc finger protein</fullName>
    </submittedName>
</protein>
<evidence type="ECO:0000256" key="8">
    <source>
        <dbReference type="SAM" id="Coils"/>
    </source>
</evidence>
<dbReference type="PROSITE" id="PS00518">
    <property type="entry name" value="ZF_RING_1"/>
    <property type="match status" value="1"/>
</dbReference>
<dbReference type="AlphaFoldDB" id="A0A6F9DVL1"/>
<dbReference type="Pfam" id="PF21355">
    <property type="entry name" value="TRAF-mep_MATH"/>
    <property type="match status" value="1"/>
</dbReference>
<keyword evidence="3 7" id="KW-0479">Metal-binding</keyword>
<keyword evidence="6 7" id="KW-0862">Zinc</keyword>
<feature type="coiled-coil region" evidence="8">
    <location>
        <begin position="260"/>
        <end position="287"/>
    </location>
</feature>
<dbReference type="GO" id="GO:0008270">
    <property type="term" value="F:zinc ion binding"/>
    <property type="evidence" value="ECO:0007669"/>
    <property type="project" value="UniProtKB-KW"/>
</dbReference>
<dbReference type="SUPFAM" id="SSF49599">
    <property type="entry name" value="TRAF domain-like"/>
    <property type="match status" value="3"/>
</dbReference>
<dbReference type="InterPro" id="IPR008974">
    <property type="entry name" value="TRAF-like"/>
</dbReference>
<feature type="domain" description="TRAF-type" evidence="12">
    <location>
        <begin position="159"/>
        <end position="242"/>
    </location>
</feature>
<name>A0A6F9DVL1_9ASCI</name>
<dbReference type="Gene3D" id="3.30.40.10">
    <property type="entry name" value="Zinc/RING finger domain, C3HC4 (zinc finger)"/>
    <property type="match status" value="2"/>
</dbReference>
<evidence type="ECO:0000256" key="6">
    <source>
        <dbReference type="ARBA" id="ARBA00022833"/>
    </source>
</evidence>
<feature type="region of interest" description="Disordered" evidence="9">
    <location>
        <begin position="360"/>
        <end position="381"/>
    </location>
</feature>
<evidence type="ECO:0000259" key="10">
    <source>
        <dbReference type="PROSITE" id="PS50089"/>
    </source>
</evidence>
<dbReference type="InterPro" id="IPR012227">
    <property type="entry name" value="TNF_rcpt-assoc_TRAF_met"/>
</dbReference>
<dbReference type="SMART" id="SM00184">
    <property type="entry name" value="RING"/>
    <property type="match status" value="1"/>
</dbReference>
<dbReference type="PIRSF" id="PIRSF015614">
    <property type="entry name" value="TRAF"/>
    <property type="match status" value="1"/>
</dbReference>
<dbReference type="SUPFAM" id="SSF57850">
    <property type="entry name" value="RING/U-box"/>
    <property type="match status" value="1"/>
</dbReference>
<dbReference type="FunFam" id="3.30.40.10:FF:000179">
    <property type="entry name" value="TNF receptor-associated factor"/>
    <property type="match status" value="1"/>
</dbReference>
<dbReference type="CDD" id="cd03776">
    <property type="entry name" value="MATH_TRAF6"/>
    <property type="match status" value="1"/>
</dbReference>
<evidence type="ECO:0000256" key="4">
    <source>
        <dbReference type="ARBA" id="ARBA00022737"/>
    </source>
</evidence>
<dbReference type="InterPro" id="IPR037309">
    <property type="entry name" value="TRAF6_MATH"/>
</dbReference>
<evidence type="ECO:0000256" key="3">
    <source>
        <dbReference type="ARBA" id="ARBA00022723"/>
    </source>
</evidence>
<keyword evidence="2" id="KW-0963">Cytoplasm</keyword>
<dbReference type="SMART" id="SM00061">
    <property type="entry name" value="MATH"/>
    <property type="match status" value="1"/>
</dbReference>
<dbReference type="InterPro" id="IPR001841">
    <property type="entry name" value="Znf_RING"/>
</dbReference>
<gene>
    <name evidence="13" type="primary">Traf5</name>
</gene>
<comment type="subcellular location">
    <subcellularLocation>
        <location evidence="1">Cytoplasm</location>
    </subcellularLocation>
</comment>
<keyword evidence="5 7" id="KW-0863">Zinc-finger</keyword>
<dbReference type="GO" id="GO:0031663">
    <property type="term" value="P:lipopolysaccharide-mediated signaling pathway"/>
    <property type="evidence" value="ECO:0007669"/>
    <property type="project" value="TreeGrafter"/>
</dbReference>
<keyword evidence="4" id="KW-0677">Repeat</keyword>
<dbReference type="InterPro" id="IPR013083">
    <property type="entry name" value="Znf_RING/FYVE/PHD"/>
</dbReference>
<evidence type="ECO:0000259" key="11">
    <source>
        <dbReference type="PROSITE" id="PS50144"/>
    </source>
</evidence>
<feature type="domain" description="RING-type" evidence="10">
    <location>
        <begin position="52"/>
        <end position="90"/>
    </location>
</feature>
<dbReference type="EMBL" id="LR791349">
    <property type="protein sequence ID" value="CAB3267211.1"/>
    <property type="molecule type" value="mRNA"/>
</dbReference>
<dbReference type="InterPro" id="IPR001293">
    <property type="entry name" value="Znf_TRAF"/>
</dbReference>
<dbReference type="Gene3D" id="2.60.210.10">
    <property type="entry name" value="Apoptosis, Tumor Necrosis Factor Receptor Associated Protein 2, Chain A"/>
    <property type="match status" value="1"/>
</dbReference>
<accession>A0A6F9DVL1</accession>
<reference evidence="13" key="1">
    <citation type="submission" date="2020-04" db="EMBL/GenBank/DDBJ databases">
        <authorList>
            <person name="Neveu A P."/>
        </authorList>
    </citation>
    <scope>NUCLEOTIDE SEQUENCE</scope>
    <source>
        <tissue evidence="13">Whole embryo</tissue>
    </source>
</reference>
<evidence type="ECO:0000256" key="9">
    <source>
        <dbReference type="SAM" id="MobiDB-lite"/>
    </source>
</evidence>
<dbReference type="GO" id="GO:0005737">
    <property type="term" value="C:cytoplasm"/>
    <property type="evidence" value="ECO:0007669"/>
    <property type="project" value="UniProtKB-SubCell"/>
</dbReference>
<dbReference type="InterPro" id="IPR017907">
    <property type="entry name" value="Znf_RING_CS"/>
</dbReference>
<evidence type="ECO:0000256" key="7">
    <source>
        <dbReference type="PROSITE-ProRule" id="PRU00207"/>
    </source>
</evidence>
<keyword evidence="8" id="KW-0175">Coiled coil</keyword>
<dbReference type="PROSITE" id="PS50144">
    <property type="entry name" value="MATH"/>
    <property type="match status" value="1"/>
</dbReference>
<evidence type="ECO:0000313" key="13">
    <source>
        <dbReference type="EMBL" id="CAB3267211.1"/>
    </source>
</evidence>
<dbReference type="Pfam" id="PF02176">
    <property type="entry name" value="zf-TRAF"/>
    <property type="match status" value="1"/>
</dbReference>
<dbReference type="PROSITE" id="PS50089">
    <property type="entry name" value="ZF_RING_2"/>
    <property type="match status" value="1"/>
</dbReference>
<dbReference type="UniPathway" id="UPA00143"/>
<dbReference type="InterPro" id="IPR002083">
    <property type="entry name" value="MATH/TRAF_dom"/>
</dbReference>
<feature type="domain" description="MATH" evidence="11">
    <location>
        <begin position="448"/>
        <end position="597"/>
    </location>
</feature>
<dbReference type="GO" id="GO:0045087">
    <property type="term" value="P:innate immune response"/>
    <property type="evidence" value="ECO:0007669"/>
    <property type="project" value="TreeGrafter"/>
</dbReference>
<dbReference type="Pfam" id="PF13923">
    <property type="entry name" value="zf-C3HC4_2"/>
    <property type="match status" value="1"/>
</dbReference>
<dbReference type="GO" id="GO:0061630">
    <property type="term" value="F:ubiquitin protein ligase activity"/>
    <property type="evidence" value="ECO:0007669"/>
    <property type="project" value="TreeGrafter"/>
</dbReference>
<feature type="zinc finger region" description="TRAF-type" evidence="7">
    <location>
        <begin position="159"/>
        <end position="242"/>
    </location>
</feature>
<evidence type="ECO:0000256" key="2">
    <source>
        <dbReference type="ARBA" id="ARBA00022490"/>
    </source>
</evidence>
<evidence type="ECO:0000256" key="5">
    <source>
        <dbReference type="ARBA" id="ARBA00022771"/>
    </source>
</evidence>
<dbReference type="PANTHER" id="PTHR10131:SF152">
    <property type="entry name" value="TNF RECEPTOR-ASSOCIATED FACTOR 6"/>
    <property type="match status" value="1"/>
</dbReference>
<feature type="compositionally biased region" description="Low complexity" evidence="9">
    <location>
        <begin position="360"/>
        <end position="371"/>
    </location>
</feature>
<proteinExistence type="evidence at transcript level"/>
<dbReference type="PANTHER" id="PTHR10131">
    <property type="entry name" value="TNF RECEPTOR ASSOCIATED FACTOR"/>
    <property type="match status" value="1"/>
</dbReference>
<evidence type="ECO:0000256" key="1">
    <source>
        <dbReference type="ARBA" id="ARBA00004496"/>
    </source>
</evidence>
<dbReference type="InterPro" id="IPR049342">
    <property type="entry name" value="TRAF1-6_MATH_dom"/>
</dbReference>
<dbReference type="GO" id="GO:0016567">
    <property type="term" value="P:protein ubiquitination"/>
    <property type="evidence" value="ECO:0007669"/>
    <property type="project" value="UniProtKB-UniPathway"/>
</dbReference>
<sequence>MSVKLGIPRSTERASPVSSPDVLTNELNGFDDNTTVGYDYEFIPTLDNKYMCPICLLALRDPVQTGCGHRFCHLCILRCIKKKARCPIDQMILSPKQLFQDRSAHREVLDLKVRCTNDNCDVVSELRNIEQHIEACPFRKVSCKHGCGELLLVEDCDRHESDLCPMRPIMCSICQQEFPFNAQNEHEEDCKQHQPVECQYCHHQIKRYRLNQHVSGECPQAPIRCVFDKVGCHLELSRHGIQKHMEGATQIHLQYLLSTVSALQKHNDALQKSLQEAKDKIKQIDDNNMNLSPAAMLRTSMAGLDLDDQDELSSVNIYDADLTNETPSASGTEENGEYDEIAMIKAYNKHMEENEIPIPITSSSASSGSSPVVATQNGGTGGECTTSTTFQVLQKKHTDHDQKIVSLDHHVRELSAKMDNQLLQMKEISNKVISVESKLEQQELRCCNGVYYWRIKDYAQMRKSACTGETPVLHSPGFYTSPQGYRMCMRVNLDGVEDAQGSHLSLFIHIMKGEHDDLLTWPFSGSITLTVLNQRELPSARSHVTENLEARTNLMAFQRPTTERNQKGYGYIDFFPLRMIDSQGFVKDNTLVIKAQVKVAESCA</sequence>
<dbReference type="PROSITE" id="PS50145">
    <property type="entry name" value="ZF_TRAF"/>
    <property type="match status" value="1"/>
</dbReference>
<evidence type="ECO:0000259" key="12">
    <source>
        <dbReference type="PROSITE" id="PS50145"/>
    </source>
</evidence>
<dbReference type="GO" id="GO:0042981">
    <property type="term" value="P:regulation of apoptotic process"/>
    <property type="evidence" value="ECO:0007669"/>
    <property type="project" value="InterPro"/>
</dbReference>
<organism evidence="13">
    <name type="scientific">Phallusia mammillata</name>
    <dbReference type="NCBI Taxonomy" id="59560"/>
    <lineage>
        <taxon>Eukaryota</taxon>
        <taxon>Metazoa</taxon>
        <taxon>Chordata</taxon>
        <taxon>Tunicata</taxon>
        <taxon>Ascidiacea</taxon>
        <taxon>Phlebobranchia</taxon>
        <taxon>Ascidiidae</taxon>
        <taxon>Phallusia</taxon>
    </lineage>
</organism>
<dbReference type="GO" id="GO:0043122">
    <property type="term" value="P:regulation of canonical NF-kappaB signal transduction"/>
    <property type="evidence" value="ECO:0007669"/>
    <property type="project" value="InterPro"/>
</dbReference>